<name>A0ABT3Y842_9FLAO</name>
<reference evidence="3" key="1">
    <citation type="submission" date="2022-10" db="EMBL/GenBank/DDBJ databases">
        <title>Chryseobacterium sp. nov., a novel bacterial species.</title>
        <authorList>
            <person name="Cao Y."/>
        </authorList>
    </citation>
    <scope>NUCLEOTIDE SEQUENCE</scope>
    <source>
        <strain evidence="3">KC 927</strain>
    </source>
</reference>
<dbReference type="RefSeq" id="WP_267282792.1">
    <property type="nucleotide sequence ID" value="NZ_JAOVZV010000022.1"/>
</dbReference>
<evidence type="ECO:0000313" key="3">
    <source>
        <dbReference type="EMBL" id="MCX8534345.1"/>
    </source>
</evidence>
<dbReference type="Pfam" id="PF24883">
    <property type="entry name" value="NPHP3_N"/>
    <property type="match status" value="1"/>
</dbReference>
<proteinExistence type="predicted"/>
<accession>A0ABT3Y842</accession>
<evidence type="ECO:0000256" key="1">
    <source>
        <dbReference type="ARBA" id="ARBA00022737"/>
    </source>
</evidence>
<sequence>MSNDLVAYSRAGDVFHYRWAARRCLSLVHPNSTLQSIVIEGSEEIDKDGEYGIDVSEYYTIGYRKTIKYYQLKHTTQQKGIPFVISDLKQTVEHFAKRFLQHVKEAEEPFFSFHIVTNRPIDNSFKNNIISLAQGKNVNKRFLTTIKKYTDMDSEKLTEFCSRIEFQDGEGDYNAQRDDLHWEMTQLFAGAIDSAQVENIVALVQDRVVNKSQQSIYREDILKRFHIFSERKLFPAPAIWEKSEQIIERKQHSKLIENITKSVHPVIVHASGGVGKSVFCKNLIDTLPSGSLAIAYDCFGAGNYRNRSSPRHRHREGLVQIINELSVKGLCEPLLVQENTLESSIMSVFLSRIEGAVKAIKQTNESALLYILIDAADNAEMAAKENSDACFANELLRETMPQGSKMVLLCRTERINLLKPSSKVIQLELKAFSKAETLLNLQRFFPSAIQKDGEEFHRLTNGNPRVQANALSQNASCVLHLLNSLGPSGTTVEDQIELQLNNAVSKIKDLLSESYQKQVQAICIGLASLPPHVPIKILALAANVSFDEIKSFVSDMGRSLWLYDESVQFRDEPTETWFRKTFSGRKENLESYITLLEPLANDFSYVAAVLPQLYLQSGKYERLIELSLSDDHLPQNSPIDARNVRIYRLQFAFRAALRLNNYYDAVKIAIRAGEEMAGNERQLNLFKANVDLLIVLQDKQKIQDIAFKRLLRSEWTGSENVYTASLLSGIDEYKGEARSYLRAAINWLQMYYNDIKEEDNQVRQNKVSLNDILEIAYSTFNIYGEEECIVFLKRFRSKEYAFRIFEDLISRLIDHGNFEAINNFLKISKKEPYYLVAIVSELSKVGKFPEREYLESVLILLSDLGKRIKKPIEFQNNSSSISSIVTFIEACIHHKFEVQIIQRVLKYFIPERASTMVHRDYQSAERTIFLKVLAIRHFLEDSTIPEIESIIPQKLIDKNSSKHEQETELREFRQVIYGLLPWYILRIKTICSTEMDFVEEVSKADKESSNVKSGRYKSHDTLENEIADIQSKILLVAHNLSCTDLQSFHEKYIKNNTRLWVPDELTLVRAAFRNPHLFFLKANLEHNYYTRIKSINDDSPEQTAERFIGLARAIFNYEIEDAGVYFEEALNIISKFGDEVALRWESIRSLAKQASLSEKVSDELAYRFIRCAEVVGNYGGNELIDRGKAIAICTRMSPAMGIAATSRWRDRNVGFFEEHLKALLQEMLKSDLITPSTTWAMARFFSKHKFESLHSLIFTKEKDIEKKETIFSDAIHLLQIEGTDFEYYETMKKIAVTNKIHCPALDKILRANKKNKIVDELVNVPTSVRLANHFDNAFDWGDLFKGVDLLIAEQFEICLQRYRTKRKGTFIHTDDFWNQAFKTLDGKNYFQFIDLLLISTINRYEVSSFFKLLPENWKAKVSFKKRWPSIIRKIGEKYAQDLTNKYSFNILIEELELNDHDVVELKQGMFEGLSSGHEFSNAAMFFGFVSVASSVIEPSKANGLVDYALQRCELHIENDFGDGEWTDDLATSDSISNQIAGLVYSALGSPHSKERWNAVHVVRMLGKYSSADIIDSLVKWMKIDKISSFGHHKFPFYKLHAQMYLLIAFGKVSQERPDLLISFFDTFVSTAKETEHILIQKFASEIVFNLSDVYKEYLDPKTSIHLKSIEKNQFPMIDLEYSEKVESYWHLNGLIDTKHGFHFGLDMGDYWFKFLGEAFGISTKQIEDIAADVIINEWNLGHINGYKNDPRHILWDRSYGERDTWYSKTDYPRTDNATFYLSYHAMMVVASKLLKKMPLVAVGDWNDGFDYWLEKHLLTCDNGKWLSDFRDPIPLLRPEWSSEDNDENWRFNIPKDYFYNTLLSEPEDEEYWINIEGGWENKKSDKTENVRIRSALVSKSSSTALMNALQTCIDPYDYKLPHYKESDAEINLNQFQLVGWIKDVYSSKKFDKYDPYADNIDYPPYLLGDEIIEKLNLTSNGLFKEWYSTISEKPSMICKIWSSHRYRIDENPDQAGKNLKASLSFLKYMCKTLDCNFIIEVEIKRDKSYKYRHHDDEYEYSKPKHQLFILSSDGKLRTTEKDYNFG</sequence>
<dbReference type="InterPro" id="IPR056884">
    <property type="entry name" value="NPHP3-like_N"/>
</dbReference>
<protein>
    <submittedName>
        <fullName evidence="3">DsDNA nuclease domain-containing protein</fullName>
    </submittedName>
</protein>
<keyword evidence="4" id="KW-1185">Reference proteome</keyword>
<feature type="domain" description="Nephrocystin 3-like N-terminal" evidence="2">
    <location>
        <begin position="251"/>
        <end position="382"/>
    </location>
</feature>
<evidence type="ECO:0000259" key="2">
    <source>
        <dbReference type="Pfam" id="PF24883"/>
    </source>
</evidence>
<organism evidence="3 4">
    <name type="scientific">Chryseobacterium luquanense</name>
    <dbReference type="NCBI Taxonomy" id="2983766"/>
    <lineage>
        <taxon>Bacteria</taxon>
        <taxon>Pseudomonadati</taxon>
        <taxon>Bacteroidota</taxon>
        <taxon>Flavobacteriia</taxon>
        <taxon>Flavobacteriales</taxon>
        <taxon>Weeksellaceae</taxon>
        <taxon>Chryseobacterium group</taxon>
        <taxon>Chryseobacterium</taxon>
    </lineage>
</organism>
<evidence type="ECO:0000313" key="4">
    <source>
        <dbReference type="Proteomes" id="UP001070176"/>
    </source>
</evidence>
<comment type="caution">
    <text evidence="3">The sequence shown here is derived from an EMBL/GenBank/DDBJ whole genome shotgun (WGS) entry which is preliminary data.</text>
</comment>
<gene>
    <name evidence="3" type="ORF">OEA66_18525</name>
</gene>
<dbReference type="Proteomes" id="UP001070176">
    <property type="component" value="Unassembled WGS sequence"/>
</dbReference>
<dbReference type="EMBL" id="JAOVZV010000022">
    <property type="protein sequence ID" value="MCX8534345.1"/>
    <property type="molecule type" value="Genomic_DNA"/>
</dbReference>
<keyword evidence="1" id="KW-0677">Repeat</keyword>